<proteinExistence type="predicted"/>
<name>A0A9X2MI00_9FIRM</name>
<reference evidence="1" key="1">
    <citation type="submission" date="2022-07" db="EMBL/GenBank/DDBJ databases">
        <title>Enhanced cultured diversity of the mouse gut microbiota enables custom-made synthetic communities.</title>
        <authorList>
            <person name="Afrizal A."/>
        </authorList>
    </citation>
    <scope>NUCLEOTIDE SEQUENCE</scope>
    <source>
        <strain evidence="1">DSM 29482</strain>
    </source>
</reference>
<gene>
    <name evidence="1" type="ORF">NSA23_15555</name>
</gene>
<dbReference type="RefSeq" id="WP_257490748.1">
    <property type="nucleotide sequence ID" value="NZ_JANJZL010000019.1"/>
</dbReference>
<organism evidence="1 2">
    <name type="scientific">Anaerosalibacter massiliensis</name>
    <dbReference type="NCBI Taxonomy" id="1347392"/>
    <lineage>
        <taxon>Bacteria</taxon>
        <taxon>Bacillati</taxon>
        <taxon>Bacillota</taxon>
        <taxon>Tissierellia</taxon>
        <taxon>Tissierellales</taxon>
        <taxon>Sporanaerobacteraceae</taxon>
        <taxon>Anaerosalibacter</taxon>
    </lineage>
</organism>
<evidence type="ECO:0000313" key="2">
    <source>
        <dbReference type="Proteomes" id="UP001142078"/>
    </source>
</evidence>
<dbReference type="Proteomes" id="UP001142078">
    <property type="component" value="Unassembled WGS sequence"/>
</dbReference>
<dbReference type="EMBL" id="JANJZL010000019">
    <property type="protein sequence ID" value="MCR2045517.1"/>
    <property type="molecule type" value="Genomic_DNA"/>
</dbReference>
<protein>
    <submittedName>
        <fullName evidence="1">Uncharacterized protein</fullName>
    </submittedName>
</protein>
<keyword evidence="2" id="KW-1185">Reference proteome</keyword>
<evidence type="ECO:0000313" key="1">
    <source>
        <dbReference type="EMBL" id="MCR2045517.1"/>
    </source>
</evidence>
<accession>A0A9X2MI00</accession>
<sequence length="86" mass="10273">MEEDLRCYTLHYFYKVIDTDLFNGEDGFLEFKAHKATKIPSLEEDIKRGEAIRKDFAKLLKVSVEKIKRIDRDEYLENVPDDEEEE</sequence>
<dbReference type="AlphaFoldDB" id="A0A9X2MI00"/>
<comment type="caution">
    <text evidence="1">The sequence shown here is derived from an EMBL/GenBank/DDBJ whole genome shotgun (WGS) entry which is preliminary data.</text>
</comment>